<evidence type="ECO:0000313" key="3">
    <source>
        <dbReference type="Proteomes" id="UP000244069"/>
    </source>
</evidence>
<evidence type="ECO:0000313" key="2">
    <source>
        <dbReference type="EMBL" id="PTX46503.1"/>
    </source>
</evidence>
<dbReference type="PANTHER" id="PTHR35175:SF2">
    <property type="entry name" value="DUF1289 DOMAIN-CONTAINING PROTEIN"/>
    <property type="match status" value="1"/>
</dbReference>
<dbReference type="PANTHER" id="PTHR35175">
    <property type="entry name" value="DUF1289 DOMAIN-CONTAINING PROTEIN"/>
    <property type="match status" value="1"/>
</dbReference>
<sequence length="80" mass="9111">MGKRDGIESPCVKICVVEPESRLCTGCLRSTREIAMWSRMSPEERRDIMSELPDRASKLTRRRGGRRGRMERSGLGRGSE</sequence>
<comment type="caution">
    <text evidence="2">The sequence shown here is derived from an EMBL/GenBank/DDBJ whole genome shotgun (WGS) entry which is preliminary data.</text>
</comment>
<feature type="compositionally biased region" description="Basic residues" evidence="1">
    <location>
        <begin position="58"/>
        <end position="67"/>
    </location>
</feature>
<feature type="compositionally biased region" description="Basic and acidic residues" evidence="1">
    <location>
        <begin position="68"/>
        <end position="80"/>
    </location>
</feature>
<dbReference type="RefSeq" id="WP_188758740.1">
    <property type="nucleotide sequence ID" value="NZ_BMEZ01000017.1"/>
</dbReference>
<dbReference type="InterPro" id="IPR010710">
    <property type="entry name" value="DUF1289"/>
</dbReference>
<organism evidence="2 3">
    <name type="scientific">Allosediminivita pacifica</name>
    <dbReference type="NCBI Taxonomy" id="1267769"/>
    <lineage>
        <taxon>Bacteria</taxon>
        <taxon>Pseudomonadati</taxon>
        <taxon>Pseudomonadota</taxon>
        <taxon>Alphaproteobacteria</taxon>
        <taxon>Rhodobacterales</taxon>
        <taxon>Paracoccaceae</taxon>
        <taxon>Allosediminivita</taxon>
    </lineage>
</organism>
<keyword evidence="3" id="KW-1185">Reference proteome</keyword>
<proteinExistence type="predicted"/>
<protein>
    <recommendedName>
        <fullName evidence="4">DUF1289 domain-containing protein</fullName>
    </recommendedName>
</protein>
<reference evidence="2 3" key="1">
    <citation type="submission" date="2018-04" db="EMBL/GenBank/DDBJ databases">
        <title>Genomic Encyclopedia of Archaeal and Bacterial Type Strains, Phase II (KMG-II): from individual species to whole genera.</title>
        <authorList>
            <person name="Goeker M."/>
        </authorList>
    </citation>
    <scope>NUCLEOTIDE SEQUENCE [LARGE SCALE GENOMIC DNA]</scope>
    <source>
        <strain evidence="2 3">DSM 29329</strain>
    </source>
</reference>
<feature type="compositionally biased region" description="Basic and acidic residues" evidence="1">
    <location>
        <begin position="46"/>
        <end position="57"/>
    </location>
</feature>
<dbReference type="EMBL" id="QBKN01000016">
    <property type="protein sequence ID" value="PTX46503.1"/>
    <property type="molecule type" value="Genomic_DNA"/>
</dbReference>
<evidence type="ECO:0000256" key="1">
    <source>
        <dbReference type="SAM" id="MobiDB-lite"/>
    </source>
</evidence>
<dbReference type="AlphaFoldDB" id="A0A2T6ARQ7"/>
<name>A0A2T6ARQ7_9RHOB</name>
<feature type="region of interest" description="Disordered" evidence="1">
    <location>
        <begin position="46"/>
        <end position="80"/>
    </location>
</feature>
<dbReference type="Pfam" id="PF06945">
    <property type="entry name" value="DUF1289"/>
    <property type="match status" value="1"/>
</dbReference>
<gene>
    <name evidence="2" type="ORF">C8N44_11680</name>
</gene>
<accession>A0A2T6ARQ7</accession>
<evidence type="ECO:0008006" key="4">
    <source>
        <dbReference type="Google" id="ProtNLM"/>
    </source>
</evidence>
<dbReference type="Proteomes" id="UP000244069">
    <property type="component" value="Unassembled WGS sequence"/>
</dbReference>